<protein>
    <submittedName>
        <fullName evidence="3">Uncharacterized protein</fullName>
    </submittedName>
</protein>
<keyword evidence="4" id="KW-1185">Reference proteome</keyword>
<evidence type="ECO:0000256" key="1">
    <source>
        <dbReference type="SAM" id="MobiDB-lite"/>
    </source>
</evidence>
<dbReference type="EMBL" id="JBEPMM010000003">
    <property type="protein sequence ID" value="MET3692238.1"/>
    <property type="molecule type" value="Genomic_DNA"/>
</dbReference>
<feature type="region of interest" description="Disordered" evidence="1">
    <location>
        <begin position="1"/>
        <end position="35"/>
    </location>
</feature>
<accession>A0ABV2L337</accession>
<reference evidence="3 4" key="1">
    <citation type="submission" date="2024-06" db="EMBL/GenBank/DDBJ databases">
        <title>Genomic Encyclopedia of Type Strains, Phase IV (KMG-IV): sequencing the most valuable type-strain genomes for metagenomic binning, comparative biology and taxonomic classification.</title>
        <authorList>
            <person name="Goeker M."/>
        </authorList>
    </citation>
    <scope>NUCLEOTIDE SEQUENCE [LARGE SCALE GENOMIC DNA]</scope>
    <source>
        <strain evidence="3 4">DSM 21331</strain>
    </source>
</reference>
<feature type="transmembrane region" description="Helical" evidence="2">
    <location>
        <begin position="41"/>
        <end position="60"/>
    </location>
</feature>
<evidence type="ECO:0000313" key="3">
    <source>
        <dbReference type="EMBL" id="MET3692238.1"/>
    </source>
</evidence>
<evidence type="ECO:0000256" key="2">
    <source>
        <dbReference type="SAM" id="Phobius"/>
    </source>
</evidence>
<organism evidence="3 4">
    <name type="scientific">Methylobacterium goesingense</name>
    <dbReference type="NCBI Taxonomy" id="243690"/>
    <lineage>
        <taxon>Bacteria</taxon>
        <taxon>Pseudomonadati</taxon>
        <taxon>Pseudomonadota</taxon>
        <taxon>Alphaproteobacteria</taxon>
        <taxon>Hyphomicrobiales</taxon>
        <taxon>Methylobacteriaceae</taxon>
        <taxon>Methylobacterium</taxon>
    </lineage>
</organism>
<keyword evidence="2" id="KW-1133">Transmembrane helix</keyword>
<proteinExistence type="predicted"/>
<keyword evidence="2" id="KW-0812">Transmembrane</keyword>
<sequence>MQDADIERATKTPSATPGQPEIATPRPLEAPGSLPRKPHPWPLILGLSGLLGAVWAIVIVSRYPNILPG</sequence>
<dbReference type="Proteomes" id="UP001549145">
    <property type="component" value="Unassembled WGS sequence"/>
</dbReference>
<comment type="caution">
    <text evidence="3">The sequence shown here is derived from an EMBL/GenBank/DDBJ whole genome shotgun (WGS) entry which is preliminary data.</text>
</comment>
<keyword evidence="2" id="KW-0472">Membrane</keyword>
<gene>
    <name evidence="3" type="ORF">ABID43_001769</name>
</gene>
<evidence type="ECO:0000313" key="4">
    <source>
        <dbReference type="Proteomes" id="UP001549145"/>
    </source>
</evidence>
<dbReference type="RefSeq" id="WP_238282796.1">
    <property type="nucleotide sequence ID" value="NZ_BPQL01000199.1"/>
</dbReference>
<name>A0ABV2L337_9HYPH</name>
<feature type="compositionally biased region" description="Basic and acidic residues" evidence="1">
    <location>
        <begin position="1"/>
        <end position="10"/>
    </location>
</feature>